<dbReference type="FunFam" id="3.40.630.30:FF:000026">
    <property type="entry name" value="Phosphinothricin acetyltransferase"/>
    <property type="match status" value="1"/>
</dbReference>
<organism evidence="6 7">
    <name type="scientific">Pleomorphomonas diazotrophica</name>
    <dbReference type="NCBI Taxonomy" id="1166257"/>
    <lineage>
        <taxon>Bacteria</taxon>
        <taxon>Pseudomonadati</taxon>
        <taxon>Pseudomonadota</taxon>
        <taxon>Alphaproteobacteria</taxon>
        <taxon>Hyphomicrobiales</taxon>
        <taxon>Pleomorphomonadaceae</taxon>
        <taxon>Pleomorphomonas</taxon>
    </lineage>
</organism>
<evidence type="ECO:0000256" key="1">
    <source>
        <dbReference type="ARBA" id="ARBA00022679"/>
    </source>
</evidence>
<gene>
    <name evidence="6" type="ORF">CXZ10_15040</name>
</gene>
<dbReference type="Gene3D" id="3.40.630.30">
    <property type="match status" value="1"/>
</dbReference>
<dbReference type="EMBL" id="PJNW01000012">
    <property type="protein sequence ID" value="PKR88332.1"/>
    <property type="molecule type" value="Genomic_DNA"/>
</dbReference>
<keyword evidence="7" id="KW-1185">Reference proteome</keyword>
<dbReference type="SUPFAM" id="SSF55729">
    <property type="entry name" value="Acyl-CoA N-acyltransferases (Nat)"/>
    <property type="match status" value="1"/>
</dbReference>
<dbReference type="OrthoDB" id="5459937at2"/>
<dbReference type="CDD" id="cd04301">
    <property type="entry name" value="NAT_SF"/>
    <property type="match status" value="1"/>
</dbReference>
<evidence type="ECO:0000259" key="5">
    <source>
        <dbReference type="PROSITE" id="PS51186"/>
    </source>
</evidence>
<evidence type="ECO:0000256" key="2">
    <source>
        <dbReference type="ARBA" id="ARBA00023315"/>
    </source>
</evidence>
<name>A0A1I4UNV1_9HYPH</name>
<dbReference type="PROSITE" id="PS51186">
    <property type="entry name" value="GNAT"/>
    <property type="match status" value="1"/>
</dbReference>
<comment type="caution">
    <text evidence="6">The sequence shown here is derived from an EMBL/GenBank/DDBJ whole genome shotgun (WGS) entry which is preliminary data.</text>
</comment>
<dbReference type="AlphaFoldDB" id="A0A1I4UNV1"/>
<comment type="catalytic activity">
    <reaction evidence="4">
        <text>L-methionine sulfone + acetyl-CoA = N-acetyl-L-methionine sulfone + CoA + H(+)</text>
        <dbReference type="Rhea" id="RHEA:47656"/>
        <dbReference type="ChEBI" id="CHEBI:15378"/>
        <dbReference type="ChEBI" id="CHEBI:57287"/>
        <dbReference type="ChEBI" id="CHEBI:57288"/>
        <dbReference type="ChEBI" id="CHEBI:87824"/>
        <dbReference type="ChEBI" id="CHEBI:87825"/>
    </reaction>
</comment>
<dbReference type="PANTHER" id="PTHR43072:SF23">
    <property type="entry name" value="UPF0039 PROTEIN C11D3.02C"/>
    <property type="match status" value="1"/>
</dbReference>
<dbReference type="Pfam" id="PF00583">
    <property type="entry name" value="Acetyltransf_1"/>
    <property type="match status" value="1"/>
</dbReference>
<proteinExistence type="predicted"/>
<keyword evidence="1 6" id="KW-0808">Transferase</keyword>
<dbReference type="PANTHER" id="PTHR43072">
    <property type="entry name" value="N-ACETYLTRANSFERASE"/>
    <property type="match status" value="1"/>
</dbReference>
<dbReference type="RefSeq" id="WP_101290174.1">
    <property type="nucleotide sequence ID" value="NZ_FOUQ01000008.1"/>
</dbReference>
<sequence>MLIRDAEAADIEGIAAIYNHAVAHTTAIWNDQVVDVANRAAWHADRQRLGYPVLVAVDEAGAVLGYASFGDWRAFDGYRHTVEHSVYVRHDARGRGIGEALMRELIARARAIGKHVMVAGIEAGNATSIRLHRKLGFAEVGLLPQVGMKFGKWLDLAFLQLVLDDRATPDAPLP</sequence>
<dbReference type="GO" id="GO:0016747">
    <property type="term" value="F:acyltransferase activity, transferring groups other than amino-acyl groups"/>
    <property type="evidence" value="ECO:0007669"/>
    <property type="project" value="InterPro"/>
</dbReference>
<feature type="domain" description="N-acetyltransferase" evidence="5">
    <location>
        <begin position="1"/>
        <end position="155"/>
    </location>
</feature>
<accession>A0A1I4UNV1</accession>
<keyword evidence="2" id="KW-0012">Acyltransferase</keyword>
<dbReference type="InterPro" id="IPR016181">
    <property type="entry name" value="Acyl_CoA_acyltransferase"/>
</dbReference>
<evidence type="ECO:0000256" key="4">
    <source>
        <dbReference type="ARBA" id="ARBA00051334"/>
    </source>
</evidence>
<dbReference type="InterPro" id="IPR000182">
    <property type="entry name" value="GNAT_dom"/>
</dbReference>
<evidence type="ECO:0000313" key="7">
    <source>
        <dbReference type="Proteomes" id="UP000233491"/>
    </source>
</evidence>
<dbReference type="Proteomes" id="UP000233491">
    <property type="component" value="Unassembled WGS sequence"/>
</dbReference>
<reference evidence="6 7" key="1">
    <citation type="submission" date="2017-12" db="EMBL/GenBank/DDBJ databases">
        <title>Anaerobic carbon monoxide metabolism by Pleomorphomonas carboxyditropha sp. nov., a new mesophilic hydrogenogenic carboxidotroph.</title>
        <authorList>
            <person name="Esquivel-Elizondo S."/>
            <person name="Krajmalnik-Brown R."/>
        </authorList>
    </citation>
    <scope>NUCLEOTIDE SEQUENCE [LARGE SCALE GENOMIC DNA]</scope>
    <source>
        <strain evidence="6 7">R5-392</strain>
    </source>
</reference>
<evidence type="ECO:0000313" key="6">
    <source>
        <dbReference type="EMBL" id="PKR88332.1"/>
    </source>
</evidence>
<evidence type="ECO:0000256" key="3">
    <source>
        <dbReference type="ARBA" id="ARBA00050603"/>
    </source>
</evidence>
<protein>
    <submittedName>
        <fullName evidence="6">GNAT family N-acetyltransferase</fullName>
    </submittedName>
</protein>
<comment type="catalytic activity">
    <reaction evidence="3">
        <text>L-methionine sulfoximine + acetyl-CoA = N-acetyl-L-methionine sulfoximine + CoA + H(+)</text>
        <dbReference type="Rhea" id="RHEA:47660"/>
        <dbReference type="ChEBI" id="CHEBI:15378"/>
        <dbReference type="ChEBI" id="CHEBI:57287"/>
        <dbReference type="ChEBI" id="CHEBI:57288"/>
        <dbReference type="ChEBI" id="CHEBI:87826"/>
        <dbReference type="ChEBI" id="CHEBI:87827"/>
    </reaction>
</comment>